<feature type="compositionally biased region" description="Basic and acidic residues" evidence="1">
    <location>
        <begin position="12"/>
        <end position="35"/>
    </location>
</feature>
<dbReference type="RefSeq" id="WP_183592414.1">
    <property type="nucleotide sequence ID" value="NZ_JACHWR010000002.1"/>
</dbReference>
<organism evidence="2 3">
    <name type="scientific">Nocardioides soli</name>
    <dbReference type="NCBI Taxonomy" id="1036020"/>
    <lineage>
        <taxon>Bacteria</taxon>
        <taxon>Bacillati</taxon>
        <taxon>Actinomycetota</taxon>
        <taxon>Actinomycetes</taxon>
        <taxon>Propionibacteriales</taxon>
        <taxon>Nocardioidaceae</taxon>
        <taxon>Nocardioides</taxon>
    </lineage>
</organism>
<protein>
    <submittedName>
        <fullName evidence="2">Uncharacterized protein</fullName>
    </submittedName>
</protein>
<feature type="compositionally biased region" description="Low complexity" evidence="1">
    <location>
        <begin position="127"/>
        <end position="140"/>
    </location>
</feature>
<evidence type="ECO:0000256" key="1">
    <source>
        <dbReference type="SAM" id="MobiDB-lite"/>
    </source>
</evidence>
<dbReference type="Proteomes" id="UP000589626">
    <property type="component" value="Unassembled WGS sequence"/>
</dbReference>
<feature type="compositionally biased region" description="Low complexity" evidence="1">
    <location>
        <begin position="408"/>
        <end position="423"/>
    </location>
</feature>
<comment type="caution">
    <text evidence="2">The sequence shown here is derived from an EMBL/GenBank/DDBJ whole genome shotgun (WGS) entry which is preliminary data.</text>
</comment>
<reference evidence="2 3" key="1">
    <citation type="submission" date="2020-08" db="EMBL/GenBank/DDBJ databases">
        <title>Sequencing the genomes of 1000 actinobacteria strains.</title>
        <authorList>
            <person name="Klenk H.-P."/>
        </authorList>
    </citation>
    <scope>NUCLEOTIDE SEQUENCE [LARGE SCALE GENOMIC DNA]</scope>
    <source>
        <strain evidence="2 3">DSM 105498</strain>
    </source>
</reference>
<sequence length="464" mass="49860">MTGQQVPMELGEAEREESSGDRQEPMDLAEAEHDIAIGQHEVPMDLAVPDTTASGPIAPVPLPATAGDVPDRPSPGRGGRPAITRPGRYVHEPVRYQDSKSQVKYGPGEGLSPGDQTRAYQKIYGQAPPTETEADPTTRPLLKKRPRRAKDKQSAIFERLTQYDSSHGAYLAHAHRTGRPLTLQEQTAQDAGDNAPDSSINHVIASGVGQNTLNQALANFSRGAETAPAPGSLALQAAAVGRVQMYNRAIALENHKSPDSADSSQPEVVAARNTLLRNTLALMETGGLDKYRALLKSTFDSPGNLRVGHDGANNAVSTGVDVELTPQGLPTQRSQRLLDAHLAAAPDHDTDIWTTFTDDADVPVENRLAALSSSQEAPNPEQADVYLAPEPAPAPSFVKRPSKRPRTSRPATTTGATRTSLKASSSIQLAQKTEERKARASVRAKERRQQAAARRRRTPSDDEL</sequence>
<keyword evidence="3" id="KW-1185">Reference proteome</keyword>
<feature type="region of interest" description="Disordered" evidence="1">
    <location>
        <begin position="370"/>
        <end position="464"/>
    </location>
</feature>
<evidence type="ECO:0000313" key="2">
    <source>
        <dbReference type="EMBL" id="MBB3042444.1"/>
    </source>
</evidence>
<evidence type="ECO:0000313" key="3">
    <source>
        <dbReference type="Proteomes" id="UP000589626"/>
    </source>
</evidence>
<dbReference type="EMBL" id="JACHWR010000002">
    <property type="protein sequence ID" value="MBB3042444.1"/>
    <property type="molecule type" value="Genomic_DNA"/>
</dbReference>
<accession>A0A7W4VVB2</accession>
<proteinExistence type="predicted"/>
<dbReference type="AlphaFoldDB" id="A0A7W4VVB2"/>
<gene>
    <name evidence="2" type="ORF">FHU40_002262</name>
</gene>
<feature type="region of interest" description="Disordered" evidence="1">
    <location>
        <begin position="1"/>
        <end position="154"/>
    </location>
</feature>
<feature type="compositionally biased region" description="Basic and acidic residues" evidence="1">
    <location>
        <begin position="89"/>
        <end position="98"/>
    </location>
</feature>
<feature type="compositionally biased region" description="Basic and acidic residues" evidence="1">
    <location>
        <begin position="432"/>
        <end position="449"/>
    </location>
</feature>
<feature type="compositionally biased region" description="Basic residues" evidence="1">
    <location>
        <begin position="141"/>
        <end position="150"/>
    </location>
</feature>
<name>A0A7W4VVB2_9ACTN</name>